<name>A0ABS3JRA6_9BACT</name>
<evidence type="ECO:0000259" key="1">
    <source>
        <dbReference type="PROSITE" id="PS50930"/>
    </source>
</evidence>
<dbReference type="PROSITE" id="PS50930">
    <property type="entry name" value="HTH_LYTTR"/>
    <property type="match status" value="1"/>
</dbReference>
<evidence type="ECO:0000313" key="2">
    <source>
        <dbReference type="EMBL" id="MBO0952527.1"/>
    </source>
</evidence>
<sequence length="125" mass="14237">MANSPAVMCLKLPYGNQLIRLALTDIVRLEGAGNYTYIHTRDQRRYLSSKTLKRLEPMLPGSTFCRIHKSSIVNLEYLTKITFDNPPHLFLISGEPIAIARRRLPATRRLVKQHRHRAAQGALMG</sequence>
<dbReference type="Proteomes" id="UP000664628">
    <property type="component" value="Unassembled WGS sequence"/>
</dbReference>
<evidence type="ECO:0000313" key="3">
    <source>
        <dbReference type="Proteomes" id="UP000664628"/>
    </source>
</evidence>
<feature type="domain" description="HTH LytTR-type" evidence="1">
    <location>
        <begin position="10"/>
        <end position="113"/>
    </location>
</feature>
<organism evidence="2 3">
    <name type="scientific">Fibrella forsythiae</name>
    <dbReference type="NCBI Taxonomy" id="2817061"/>
    <lineage>
        <taxon>Bacteria</taxon>
        <taxon>Pseudomonadati</taxon>
        <taxon>Bacteroidota</taxon>
        <taxon>Cytophagia</taxon>
        <taxon>Cytophagales</taxon>
        <taxon>Spirosomataceae</taxon>
        <taxon>Fibrella</taxon>
    </lineage>
</organism>
<dbReference type="Pfam" id="PF04397">
    <property type="entry name" value="LytTR"/>
    <property type="match status" value="1"/>
</dbReference>
<comment type="caution">
    <text evidence="2">The sequence shown here is derived from an EMBL/GenBank/DDBJ whole genome shotgun (WGS) entry which is preliminary data.</text>
</comment>
<protein>
    <submittedName>
        <fullName evidence="2">LytTR family transcriptional regulator</fullName>
    </submittedName>
</protein>
<dbReference type="Gene3D" id="2.40.50.1020">
    <property type="entry name" value="LytTr DNA-binding domain"/>
    <property type="match status" value="1"/>
</dbReference>
<dbReference type="EMBL" id="JAFMYW010000012">
    <property type="protein sequence ID" value="MBO0952527.1"/>
    <property type="molecule type" value="Genomic_DNA"/>
</dbReference>
<dbReference type="PANTHER" id="PTHR37299">
    <property type="entry name" value="TRANSCRIPTIONAL REGULATOR-RELATED"/>
    <property type="match status" value="1"/>
</dbReference>
<dbReference type="PANTHER" id="PTHR37299:SF1">
    <property type="entry name" value="STAGE 0 SPORULATION PROTEIN A HOMOLOG"/>
    <property type="match status" value="1"/>
</dbReference>
<dbReference type="InterPro" id="IPR007492">
    <property type="entry name" value="LytTR_DNA-bd_dom"/>
</dbReference>
<dbReference type="InterPro" id="IPR046947">
    <property type="entry name" value="LytR-like"/>
</dbReference>
<accession>A0ABS3JRA6</accession>
<gene>
    <name evidence="2" type="ORF">J2I46_28345</name>
</gene>
<proteinExistence type="predicted"/>
<keyword evidence="3" id="KW-1185">Reference proteome</keyword>
<dbReference type="SMART" id="SM00850">
    <property type="entry name" value="LytTR"/>
    <property type="match status" value="1"/>
</dbReference>
<reference evidence="2 3" key="1">
    <citation type="submission" date="2021-03" db="EMBL/GenBank/DDBJ databases">
        <title>Fibrella sp. HMF5405 genome sequencing and assembly.</title>
        <authorList>
            <person name="Kang H."/>
            <person name="Kim H."/>
            <person name="Bae S."/>
            <person name="Joh K."/>
        </authorList>
    </citation>
    <scope>NUCLEOTIDE SEQUENCE [LARGE SCALE GENOMIC DNA]</scope>
    <source>
        <strain evidence="2 3">HMF5405</strain>
    </source>
</reference>
<dbReference type="RefSeq" id="WP_207332481.1">
    <property type="nucleotide sequence ID" value="NZ_JAFMYW010000012.1"/>
</dbReference>